<keyword evidence="4" id="KW-1185">Reference proteome</keyword>
<feature type="compositionally biased region" description="Low complexity" evidence="1">
    <location>
        <begin position="367"/>
        <end position="415"/>
    </location>
</feature>
<feature type="transmembrane region" description="Helical" evidence="2">
    <location>
        <begin position="479"/>
        <end position="501"/>
    </location>
</feature>
<feature type="transmembrane region" description="Helical" evidence="2">
    <location>
        <begin position="768"/>
        <end position="788"/>
    </location>
</feature>
<feature type="transmembrane region" description="Helical" evidence="2">
    <location>
        <begin position="587"/>
        <end position="608"/>
    </location>
</feature>
<dbReference type="Gene3D" id="2.60.40.10">
    <property type="entry name" value="Immunoglobulins"/>
    <property type="match status" value="3"/>
</dbReference>
<dbReference type="EMBL" id="JAFBBU010000001">
    <property type="protein sequence ID" value="MBM7471670.1"/>
    <property type="molecule type" value="Genomic_DNA"/>
</dbReference>
<comment type="caution">
    <text evidence="3">The sequence shown here is derived from an EMBL/GenBank/DDBJ whole genome shotgun (WGS) entry which is preliminary data.</text>
</comment>
<evidence type="ECO:0000313" key="4">
    <source>
        <dbReference type="Proteomes" id="UP000776164"/>
    </source>
</evidence>
<feature type="region of interest" description="Disordered" evidence="1">
    <location>
        <begin position="53"/>
        <end position="131"/>
    </location>
</feature>
<evidence type="ECO:0000313" key="3">
    <source>
        <dbReference type="EMBL" id="MBM7471670.1"/>
    </source>
</evidence>
<evidence type="ECO:0000256" key="1">
    <source>
        <dbReference type="SAM" id="MobiDB-lite"/>
    </source>
</evidence>
<keyword evidence="2" id="KW-0812">Transmembrane</keyword>
<keyword evidence="2" id="KW-0472">Membrane</keyword>
<reference evidence="3 4" key="1">
    <citation type="submission" date="2021-01" db="EMBL/GenBank/DDBJ databases">
        <title>Sequencing the genomes of 1000 actinobacteria strains.</title>
        <authorList>
            <person name="Klenk H.-P."/>
        </authorList>
    </citation>
    <scope>NUCLEOTIDE SEQUENCE [LARGE SCALE GENOMIC DNA]</scope>
    <source>
        <strain evidence="3 4">DSM 13057</strain>
    </source>
</reference>
<evidence type="ECO:0000256" key="2">
    <source>
        <dbReference type="SAM" id="Phobius"/>
    </source>
</evidence>
<feature type="compositionally biased region" description="Low complexity" evidence="1">
    <location>
        <begin position="423"/>
        <end position="446"/>
    </location>
</feature>
<feature type="region of interest" description="Disordered" evidence="1">
    <location>
        <begin position="509"/>
        <end position="551"/>
    </location>
</feature>
<dbReference type="Proteomes" id="UP000776164">
    <property type="component" value="Unassembled WGS sequence"/>
</dbReference>
<dbReference type="RefSeq" id="WP_205107831.1">
    <property type="nucleotide sequence ID" value="NZ_BAAAHT010000013.1"/>
</dbReference>
<feature type="compositionally biased region" description="Low complexity" evidence="1">
    <location>
        <begin position="122"/>
        <end position="131"/>
    </location>
</feature>
<feature type="transmembrane region" description="Helical" evidence="2">
    <location>
        <begin position="794"/>
        <end position="818"/>
    </location>
</feature>
<sequence length="826" mass="80979">MTVLKSSTEGLAPVVPGAARSRVQMLAAPLLAITLTLGFTLAFTIVGASQPATAATASPTPSPTPSSSFSPTSASTPSPSGAPSPTPSPTQPPIQSPALSSPRSGALLGGPTTIEGTAEPRSSIQVSSSTQSDPLCISTASTAGNWSCAAPTLPSGPNITIRVVQLVPGYDNSSDAVTVNVLNAPTIASGSGTSQTTGFGTVRGTAYPGATVTASAGSYSCSYVADALGGWSCNLGTDIPSGTLTARATQSTSFSGTDSDPSAALTLQVDSDAPAVPVVLTPAAGATVQANNATFTGTGEGGALVTVFAGPFAACTATVLNTSWSCTSTGVPVGSSAVSALQQDAAGNVGPESAGHSVVFAASTPSATPGDAQTGTTPTATAPGSAGTPPSSGSASPGGPVPGASTAPGSTNPSNGGSGSGSGSSSSPAPATPGAGVPGPGSAAPPRGDARQNSGNWAASTPFSSAVSPVFSASSPVNWWLGLVLAILLIVCVAAPARLVFGAISHSRTSGRLDSDGASRGSDASPTGDAPHDRRGRLGLTGRNRPRDGFDTAPDLTLNPWILAGAAIVASAAIGMLSGPVESQPAYLRLLAAMCVASAVVNIVSAVIPNLLARPLFGTRTRISDGIAFAPRYLLIAAAASLVSRLLNLEPAFLFGLVVTVSATGSLGTRMRGQRGLLHIGTLLVLGSVAWAVVSLLHPDAALMTATATATATTTTGTAAAAATTAGGAFVAEVLNTIVLGSFGAAAVMVLPFGGLSGRSLLAWSKPVWLATTLTTVTVFGVLLATNLEHLAHLPAAVGLVLTTIGFAAVSVSVWAWLKFIAPALK</sequence>
<keyword evidence="2" id="KW-1133">Transmembrane helix</keyword>
<organism evidence="3 4">
    <name type="scientific">Subtercola frigoramans</name>
    <dbReference type="NCBI Taxonomy" id="120298"/>
    <lineage>
        <taxon>Bacteria</taxon>
        <taxon>Bacillati</taxon>
        <taxon>Actinomycetota</taxon>
        <taxon>Actinomycetes</taxon>
        <taxon>Micrococcales</taxon>
        <taxon>Microbacteriaceae</taxon>
        <taxon>Subtercola</taxon>
    </lineage>
</organism>
<proteinExistence type="predicted"/>
<feature type="transmembrane region" description="Helical" evidence="2">
    <location>
        <begin position="734"/>
        <end position="756"/>
    </location>
</feature>
<gene>
    <name evidence="3" type="ORF">JOE66_001304</name>
</gene>
<dbReference type="InterPro" id="IPR013783">
    <property type="entry name" value="Ig-like_fold"/>
</dbReference>
<name>A0ABS2L3K1_9MICO</name>
<feature type="compositionally biased region" description="Low complexity" evidence="1">
    <location>
        <begin position="53"/>
        <end position="79"/>
    </location>
</feature>
<feature type="region of interest" description="Disordered" evidence="1">
    <location>
        <begin position="362"/>
        <end position="457"/>
    </location>
</feature>
<feature type="transmembrane region" description="Helical" evidence="2">
    <location>
        <begin position="676"/>
        <end position="697"/>
    </location>
</feature>
<evidence type="ECO:0008006" key="5">
    <source>
        <dbReference type="Google" id="ProtNLM"/>
    </source>
</evidence>
<feature type="transmembrane region" description="Helical" evidence="2">
    <location>
        <begin position="561"/>
        <end position="581"/>
    </location>
</feature>
<accession>A0ABS2L3K1</accession>
<protein>
    <recommendedName>
        <fullName evidence="5">Bacterial Ig-like domain-containing protein</fullName>
    </recommendedName>
</protein>
<feature type="compositionally biased region" description="Pro residues" evidence="1">
    <location>
        <begin position="80"/>
        <end position="95"/>
    </location>
</feature>